<evidence type="ECO:0000256" key="2">
    <source>
        <dbReference type="SAM" id="Phobius"/>
    </source>
</evidence>
<gene>
    <name evidence="3" type="ORF">BCR41DRAFT_232303</name>
</gene>
<protein>
    <submittedName>
        <fullName evidence="3">Uncharacterized protein</fullName>
    </submittedName>
</protein>
<proteinExistence type="predicted"/>
<keyword evidence="2" id="KW-1133">Transmembrane helix</keyword>
<feature type="compositionally biased region" description="Polar residues" evidence="1">
    <location>
        <begin position="37"/>
        <end position="54"/>
    </location>
</feature>
<name>A0A1Y2G5X6_9FUNG</name>
<dbReference type="GeneID" id="33561921"/>
<reference evidence="3 4" key="1">
    <citation type="submission" date="2016-07" db="EMBL/GenBank/DDBJ databases">
        <title>Pervasive Adenine N6-methylation of Active Genes in Fungi.</title>
        <authorList>
            <consortium name="DOE Joint Genome Institute"/>
            <person name="Mondo S.J."/>
            <person name="Dannebaum R.O."/>
            <person name="Kuo R.C."/>
            <person name="Labutti K."/>
            <person name="Haridas S."/>
            <person name="Kuo A."/>
            <person name="Salamov A."/>
            <person name="Ahrendt S.R."/>
            <person name="Lipzen A."/>
            <person name="Sullivan W."/>
            <person name="Andreopoulos W.B."/>
            <person name="Clum A."/>
            <person name="Lindquist E."/>
            <person name="Daum C."/>
            <person name="Ramamoorthy G.K."/>
            <person name="Gryganskyi A."/>
            <person name="Culley D."/>
            <person name="Magnuson J.K."/>
            <person name="James T.Y."/>
            <person name="O'Malley M.A."/>
            <person name="Stajich J.E."/>
            <person name="Spatafora J.W."/>
            <person name="Visel A."/>
            <person name="Grigoriev I.V."/>
        </authorList>
    </citation>
    <scope>NUCLEOTIDE SEQUENCE [LARGE SCALE GENOMIC DNA]</scope>
    <source>
        <strain evidence="3 4">NRRL 3116</strain>
    </source>
</reference>
<dbReference type="EMBL" id="MCFF01000078">
    <property type="protein sequence ID" value="ORY96065.1"/>
    <property type="molecule type" value="Genomic_DNA"/>
</dbReference>
<evidence type="ECO:0000256" key="1">
    <source>
        <dbReference type="SAM" id="MobiDB-lite"/>
    </source>
</evidence>
<comment type="caution">
    <text evidence="3">The sequence shown here is derived from an EMBL/GenBank/DDBJ whole genome shotgun (WGS) entry which is preliminary data.</text>
</comment>
<evidence type="ECO:0000313" key="3">
    <source>
        <dbReference type="EMBL" id="ORY96065.1"/>
    </source>
</evidence>
<organism evidence="3 4">
    <name type="scientific">Lobosporangium transversale</name>
    <dbReference type="NCBI Taxonomy" id="64571"/>
    <lineage>
        <taxon>Eukaryota</taxon>
        <taxon>Fungi</taxon>
        <taxon>Fungi incertae sedis</taxon>
        <taxon>Mucoromycota</taxon>
        <taxon>Mortierellomycotina</taxon>
        <taxon>Mortierellomycetes</taxon>
        <taxon>Mortierellales</taxon>
        <taxon>Mortierellaceae</taxon>
        <taxon>Lobosporangium</taxon>
    </lineage>
</organism>
<keyword evidence="4" id="KW-1185">Reference proteome</keyword>
<evidence type="ECO:0000313" key="4">
    <source>
        <dbReference type="Proteomes" id="UP000193648"/>
    </source>
</evidence>
<dbReference type="InParanoid" id="A0A1Y2G5X6"/>
<accession>A0A1Y2G5X6</accession>
<feature type="transmembrane region" description="Helical" evidence="2">
    <location>
        <begin position="63"/>
        <end position="85"/>
    </location>
</feature>
<dbReference type="RefSeq" id="XP_021875492.1">
    <property type="nucleotide sequence ID" value="XM_022020077.1"/>
</dbReference>
<dbReference type="Proteomes" id="UP000193648">
    <property type="component" value="Unassembled WGS sequence"/>
</dbReference>
<sequence length="191" mass="21088">MHFPGLPRRSLQAQGQAQTQGQNQERNQEQNQEQKQLHTSRLSLSKFHTPQSHSSSKRIRSCFSLPLIVILACLLPTLTTAWPYVDCSGSSPIFSLTSVTTHFDPTAESINLVLQGNFSNLYQYPAAETSQWRTSIVTTILGTMLHRSEGPACEMITGDCPTASGPGLISTVGDHQELFFFSIHPSPMLTK</sequence>
<keyword evidence="2" id="KW-0472">Membrane</keyword>
<dbReference type="AlphaFoldDB" id="A0A1Y2G5X6"/>
<dbReference type="OrthoDB" id="10519067at2759"/>
<feature type="region of interest" description="Disordered" evidence="1">
    <location>
        <begin position="1"/>
        <end position="54"/>
    </location>
</feature>
<feature type="compositionally biased region" description="Low complexity" evidence="1">
    <location>
        <begin position="12"/>
        <end position="34"/>
    </location>
</feature>
<keyword evidence="2" id="KW-0812">Transmembrane</keyword>